<keyword evidence="1" id="KW-0614">Plasmid</keyword>
<geneLocation type="plasmid" evidence="1">
    <name>pPHDD1</name>
</geneLocation>
<dbReference type="EMBL" id="FN597600">
    <property type="protein sequence ID" value="CBX86905.1"/>
    <property type="molecule type" value="Genomic_DNA"/>
</dbReference>
<dbReference type="AlphaFoldDB" id="E4WLI7"/>
<name>E4WLI7_PHODD</name>
<accession>E4WLI7</accession>
<organism evidence="1">
    <name type="scientific">Photobacterium damselae subsp. damselae</name>
    <name type="common">Listonella damsela</name>
    <dbReference type="NCBI Taxonomy" id="85581"/>
    <lineage>
        <taxon>Bacteria</taxon>
        <taxon>Pseudomonadati</taxon>
        <taxon>Pseudomonadota</taxon>
        <taxon>Gammaproteobacteria</taxon>
        <taxon>Vibrionales</taxon>
        <taxon>Vibrionaceae</taxon>
        <taxon>Photobacterium</taxon>
    </lineage>
</organism>
<sequence length="40" mass="4901">MSFCSNHSEKNKIENKELMIHYRLDVSGMYIYNYKSRKEI</sequence>
<reference evidence="1" key="1">
    <citation type="submission" date="2009-11" db="EMBL/GenBank/DDBJ databases">
        <title>Identification of virulence genes in Photobacterium damselae subsp. damselae by Supression Subtractive hybridization: damselysin toxin is encoded on a large conjugative plasmid.</title>
        <authorList>
            <person name="Rivas A.J."/>
            <person name="Lemos M.L."/>
            <person name="Osorio C.R."/>
        </authorList>
    </citation>
    <scope>NUCLEOTIDE SEQUENCE [LARGE SCALE GENOMIC DNA]</scope>
    <source>
        <strain evidence="1">RM71</strain>
        <plasmid evidence="1">pPHDD1</plasmid>
    </source>
</reference>
<gene>
    <name evidence="1" type="primary">orf139</name>
</gene>
<evidence type="ECO:0000313" key="1">
    <source>
        <dbReference type="EMBL" id="CBX86905.1"/>
    </source>
</evidence>
<protein>
    <submittedName>
        <fullName evidence="1">Uncharacterized protein</fullName>
    </submittedName>
</protein>
<proteinExistence type="predicted"/>